<feature type="region of interest" description="Disordered" evidence="1">
    <location>
        <begin position="1"/>
        <end position="25"/>
    </location>
</feature>
<accession>A0A445MG92</accession>
<feature type="compositionally biased region" description="Polar residues" evidence="1">
    <location>
        <begin position="51"/>
        <end position="65"/>
    </location>
</feature>
<gene>
    <name evidence="2" type="ORF">BHM03_00021897</name>
</gene>
<organism evidence="2">
    <name type="scientific">Ensete ventricosum</name>
    <name type="common">Abyssinian banana</name>
    <name type="synonym">Musa ensete</name>
    <dbReference type="NCBI Taxonomy" id="4639"/>
    <lineage>
        <taxon>Eukaryota</taxon>
        <taxon>Viridiplantae</taxon>
        <taxon>Streptophyta</taxon>
        <taxon>Embryophyta</taxon>
        <taxon>Tracheophyta</taxon>
        <taxon>Spermatophyta</taxon>
        <taxon>Magnoliopsida</taxon>
        <taxon>Liliopsida</taxon>
        <taxon>Zingiberales</taxon>
        <taxon>Musaceae</taxon>
        <taxon>Ensete</taxon>
    </lineage>
</organism>
<protein>
    <submittedName>
        <fullName evidence="2">Uncharacterized protein</fullName>
    </submittedName>
</protein>
<name>A0A445MG92_ENSVE</name>
<sequence>MAKYRDRPLTRESASPKHIRPNLLHPPRPWSVASMRTTRLLVAHRDHSTVDPSFTRYNSSHPPHQQKSDRAPSLIAGNGDEEFGFRRQSRPAPCPFRNKIWSPLLHAKDSSVSVELKSWHDFITSKALKALMSVRVIMLENELGGPNRLLSEPLER</sequence>
<feature type="region of interest" description="Disordered" evidence="1">
    <location>
        <begin position="51"/>
        <end position="89"/>
    </location>
</feature>
<proteinExistence type="predicted"/>
<dbReference type="EMBL" id="KV875865">
    <property type="protein sequence ID" value="RZR73250.1"/>
    <property type="molecule type" value="Genomic_DNA"/>
</dbReference>
<dbReference type="Proteomes" id="UP000290560">
    <property type="component" value="Unassembled WGS sequence"/>
</dbReference>
<evidence type="ECO:0000313" key="2">
    <source>
        <dbReference type="EMBL" id="RZR73250.1"/>
    </source>
</evidence>
<evidence type="ECO:0000256" key="1">
    <source>
        <dbReference type="SAM" id="MobiDB-lite"/>
    </source>
</evidence>
<feature type="compositionally biased region" description="Basic and acidic residues" evidence="1">
    <location>
        <begin position="1"/>
        <end position="10"/>
    </location>
</feature>
<reference evidence="2" key="1">
    <citation type="journal article" date="2018" name="Data Brief">
        <title>Genome sequence data from 17 accessions of Ensete ventricosum, a staple food crop for millions in Ethiopia.</title>
        <authorList>
            <person name="Yemataw Z."/>
            <person name="Muzemil S."/>
            <person name="Ambachew D."/>
            <person name="Tripathi L."/>
            <person name="Tesfaye K."/>
            <person name="Chala A."/>
            <person name="Farbos A."/>
            <person name="O'Neill P."/>
            <person name="Moore K."/>
            <person name="Grant M."/>
            <person name="Studholme D.J."/>
        </authorList>
    </citation>
    <scope>NUCLEOTIDE SEQUENCE [LARGE SCALE GENOMIC DNA]</scope>
    <source>
        <tissue evidence="2">Leaf</tissue>
    </source>
</reference>
<dbReference type="AlphaFoldDB" id="A0A445MG92"/>